<keyword evidence="11" id="KW-1185">Reference proteome</keyword>
<dbReference type="InterPro" id="IPR009100">
    <property type="entry name" value="AcylCoA_DH/oxidase_NM_dom_sf"/>
</dbReference>
<evidence type="ECO:0008006" key="12">
    <source>
        <dbReference type="Google" id="ProtNLM"/>
    </source>
</evidence>
<dbReference type="Pfam" id="PF02771">
    <property type="entry name" value="Acyl-CoA_dh_N"/>
    <property type="match status" value="1"/>
</dbReference>
<keyword evidence="4 6" id="KW-0274">FAD</keyword>
<comment type="caution">
    <text evidence="10">The sequence shown here is derived from an EMBL/GenBank/DDBJ whole genome shotgun (WGS) entry which is preliminary data.</text>
</comment>
<keyword evidence="5 6" id="KW-0560">Oxidoreductase</keyword>
<gene>
    <name evidence="10" type="ORF">HY36_08040</name>
</gene>
<dbReference type="GO" id="GO:0005886">
    <property type="term" value="C:plasma membrane"/>
    <property type="evidence" value="ECO:0007669"/>
    <property type="project" value="TreeGrafter"/>
</dbReference>
<dbReference type="GeneID" id="92500714"/>
<sequence>MDLSFTKEDLEFQKEVRDWIAEAYTPELRAKMAMSKNGYLDKDGQVEWQKRLYEKGWVAPNWPEKYGGPGLSPSERYILNMELSAAGTPTVSPMGISMVAPVLMEFGSDEQKEKYLPPILRSDVWWCQGYSEPGAGSDLASLQMSAVRDGDDYVLNGSKIWTTHAQWADMIFCLVRTSKEGKPQEGISFIVFPMTLPGITVSALPTLDGPLEGQQEINQVFFENVRVPVAEALVGEENKGWTYAKYLLQFERGNAYAPGLRNMLRKARKIASLEQSEGEALIRDRDFSRKLANMEIKIDSLDATEQRIFSALSAGQAVGPESSMLKCEGSDTQQAITELILEATGAYAAPFVQDSFAVARDGANADLPMPQYAVPVAPSYFNYRKTSIYAGSNEIQRNIMAKMVLGL</sequence>
<comment type="similarity">
    <text evidence="2 6">Belongs to the acyl-CoA dehydrogenase family.</text>
</comment>
<dbReference type="Gene3D" id="2.40.110.10">
    <property type="entry name" value="Butyryl-CoA Dehydrogenase, subunit A, domain 2"/>
    <property type="match status" value="1"/>
</dbReference>
<dbReference type="InterPro" id="IPR013786">
    <property type="entry name" value="AcylCoA_DH/ox_N"/>
</dbReference>
<reference evidence="10 11" key="1">
    <citation type="journal article" date="2014" name="Antonie Van Leeuwenhoek">
        <title>Hyphomonas beringensis sp. nov. and Hyphomonas chukchiensis sp. nov., isolated from surface seawater of the Bering Sea and Chukchi Sea.</title>
        <authorList>
            <person name="Li C."/>
            <person name="Lai Q."/>
            <person name="Li G."/>
            <person name="Dong C."/>
            <person name="Wang J."/>
            <person name="Liao Y."/>
            <person name="Shao Z."/>
        </authorList>
    </citation>
    <scope>NUCLEOTIDE SEQUENCE [LARGE SCALE GENOMIC DNA]</scope>
    <source>
        <strain evidence="10 11">22II1-22F38</strain>
    </source>
</reference>
<dbReference type="PANTHER" id="PTHR43292">
    <property type="entry name" value="ACYL-COA DEHYDROGENASE"/>
    <property type="match status" value="1"/>
</dbReference>
<dbReference type="PATRIC" id="fig|1280948.3.peg.2722"/>
<dbReference type="InterPro" id="IPR046373">
    <property type="entry name" value="Acyl-CoA_Oxase/DH_mid-dom_sf"/>
</dbReference>
<dbReference type="AlphaFoldDB" id="A0A059DY32"/>
<name>A0A059DY32_9PROT</name>
<dbReference type="RefSeq" id="WP_035553771.1">
    <property type="nucleotide sequence ID" value="NZ_AWFH01000045.1"/>
</dbReference>
<evidence type="ECO:0000256" key="6">
    <source>
        <dbReference type="RuleBase" id="RU362125"/>
    </source>
</evidence>
<organism evidence="10 11">
    <name type="scientific">Hyphomonas atlantica</name>
    <dbReference type="NCBI Taxonomy" id="1280948"/>
    <lineage>
        <taxon>Bacteria</taxon>
        <taxon>Pseudomonadati</taxon>
        <taxon>Pseudomonadota</taxon>
        <taxon>Alphaproteobacteria</taxon>
        <taxon>Hyphomonadales</taxon>
        <taxon>Hyphomonadaceae</taxon>
        <taxon>Hyphomonas</taxon>
    </lineage>
</organism>
<dbReference type="eggNOG" id="COG1960">
    <property type="taxonomic scope" value="Bacteria"/>
</dbReference>
<dbReference type="InterPro" id="IPR006091">
    <property type="entry name" value="Acyl-CoA_Oxase/DH_mid-dom"/>
</dbReference>
<evidence type="ECO:0000256" key="5">
    <source>
        <dbReference type="ARBA" id="ARBA00023002"/>
    </source>
</evidence>
<evidence type="ECO:0000313" key="11">
    <source>
        <dbReference type="Proteomes" id="UP000024547"/>
    </source>
</evidence>
<dbReference type="Proteomes" id="UP000024547">
    <property type="component" value="Unassembled WGS sequence"/>
</dbReference>
<evidence type="ECO:0000256" key="3">
    <source>
        <dbReference type="ARBA" id="ARBA00022630"/>
    </source>
</evidence>
<dbReference type="SUPFAM" id="SSF56645">
    <property type="entry name" value="Acyl-CoA dehydrogenase NM domain-like"/>
    <property type="match status" value="1"/>
</dbReference>
<dbReference type="GO" id="GO:0050660">
    <property type="term" value="F:flavin adenine dinucleotide binding"/>
    <property type="evidence" value="ECO:0007669"/>
    <property type="project" value="InterPro"/>
</dbReference>
<dbReference type="SUPFAM" id="SSF47203">
    <property type="entry name" value="Acyl-CoA dehydrogenase C-terminal domain-like"/>
    <property type="match status" value="1"/>
</dbReference>
<dbReference type="InterPro" id="IPR037069">
    <property type="entry name" value="AcylCoA_DH/ox_N_sf"/>
</dbReference>
<dbReference type="InterPro" id="IPR009075">
    <property type="entry name" value="AcylCo_DH/oxidase_C"/>
</dbReference>
<dbReference type="Gene3D" id="1.10.540.10">
    <property type="entry name" value="Acyl-CoA dehydrogenase/oxidase, N-terminal domain"/>
    <property type="match status" value="1"/>
</dbReference>
<protein>
    <recommendedName>
        <fullName evidence="12">Acyl-CoA dehydrogenase</fullName>
    </recommendedName>
</protein>
<dbReference type="GO" id="GO:0016627">
    <property type="term" value="F:oxidoreductase activity, acting on the CH-CH group of donors"/>
    <property type="evidence" value="ECO:0007669"/>
    <property type="project" value="InterPro"/>
</dbReference>
<evidence type="ECO:0000256" key="4">
    <source>
        <dbReference type="ARBA" id="ARBA00022827"/>
    </source>
</evidence>
<proteinExistence type="inferred from homology"/>
<dbReference type="Pfam" id="PF02770">
    <property type="entry name" value="Acyl-CoA_dh_M"/>
    <property type="match status" value="1"/>
</dbReference>
<evidence type="ECO:0000259" key="8">
    <source>
        <dbReference type="Pfam" id="PF02770"/>
    </source>
</evidence>
<feature type="domain" description="Acyl-CoA dehydrogenase/oxidase N-terminal" evidence="9">
    <location>
        <begin position="6"/>
        <end position="121"/>
    </location>
</feature>
<evidence type="ECO:0000259" key="7">
    <source>
        <dbReference type="Pfam" id="PF00441"/>
    </source>
</evidence>
<dbReference type="STRING" id="1280948.HY36_08040"/>
<dbReference type="InterPro" id="IPR036250">
    <property type="entry name" value="AcylCo_DH-like_C"/>
</dbReference>
<dbReference type="Pfam" id="PF00441">
    <property type="entry name" value="Acyl-CoA_dh_1"/>
    <property type="match status" value="1"/>
</dbReference>
<dbReference type="InterPro" id="IPR052161">
    <property type="entry name" value="Mycobact_Acyl-CoA_DH"/>
</dbReference>
<keyword evidence="3 6" id="KW-0285">Flavoprotein</keyword>
<comment type="cofactor">
    <cofactor evidence="1 6">
        <name>FAD</name>
        <dbReference type="ChEBI" id="CHEBI:57692"/>
    </cofactor>
</comment>
<feature type="domain" description="Acyl-CoA dehydrogenase/oxidase C-terminal" evidence="7">
    <location>
        <begin position="238"/>
        <end position="404"/>
    </location>
</feature>
<evidence type="ECO:0000256" key="2">
    <source>
        <dbReference type="ARBA" id="ARBA00009347"/>
    </source>
</evidence>
<dbReference type="OrthoDB" id="5716984at2"/>
<accession>A0A059DY32</accession>
<dbReference type="EMBL" id="AWFH01000045">
    <property type="protein sequence ID" value="KCZ59218.1"/>
    <property type="molecule type" value="Genomic_DNA"/>
</dbReference>
<evidence type="ECO:0000256" key="1">
    <source>
        <dbReference type="ARBA" id="ARBA00001974"/>
    </source>
</evidence>
<evidence type="ECO:0000259" key="9">
    <source>
        <dbReference type="Pfam" id="PF02771"/>
    </source>
</evidence>
<dbReference type="Gene3D" id="1.20.140.10">
    <property type="entry name" value="Butyryl-CoA Dehydrogenase, subunit A, domain 3"/>
    <property type="match status" value="1"/>
</dbReference>
<dbReference type="PANTHER" id="PTHR43292:SF3">
    <property type="entry name" value="ACYL-COA DEHYDROGENASE FADE29"/>
    <property type="match status" value="1"/>
</dbReference>
<feature type="domain" description="Acyl-CoA oxidase/dehydrogenase middle" evidence="8">
    <location>
        <begin position="127"/>
        <end position="209"/>
    </location>
</feature>
<evidence type="ECO:0000313" key="10">
    <source>
        <dbReference type="EMBL" id="KCZ59218.1"/>
    </source>
</evidence>